<keyword evidence="3" id="KW-1185">Reference proteome</keyword>
<proteinExistence type="predicted"/>
<gene>
    <name evidence="2" type="ORF">STCU_11494</name>
</gene>
<feature type="compositionally biased region" description="Basic and acidic residues" evidence="1">
    <location>
        <begin position="158"/>
        <end position="178"/>
    </location>
</feature>
<comment type="caution">
    <text evidence="2">The sequence shown here is derived from an EMBL/GenBank/DDBJ whole genome shotgun (WGS) entry which is preliminary data.</text>
</comment>
<sequence>MEQLLHNLTTDTGVYKLREQVRKEIEEEADGVAREEEPTEQVVFRSQLPTPQEVLQRQKAHRAEELRKSLFLTLLQEDVELSRMRGAHPAELISLLLFRLTPHDDRGEPRQRQRFAHTVYVNAVDGLQTVVCTHVELLPTFTQTPMELLATIQQQQQQRRDETTKREAAAGAKTDRGGKKQTTAAAPVDEEALFFDLKEEEERMVCLPYSNLFFHNRVRQVAQCFLRRTEPRAAQRGNPPTMTVATLANICLWEVEYGAAMAAELMFLFLTCFTGDGAGAAAVTATTGTTALVSLLPPTSACATGAAAAAGPSTRQAEGTRSPLGAWIVQFH</sequence>
<evidence type="ECO:0000256" key="1">
    <source>
        <dbReference type="SAM" id="MobiDB-lite"/>
    </source>
</evidence>
<protein>
    <submittedName>
        <fullName evidence="2">Uncharacterized protein</fullName>
    </submittedName>
</protein>
<accession>S9TH06</accession>
<name>S9TH06_9TRYP</name>
<dbReference type="EMBL" id="ATMH01011454">
    <property type="protein sequence ID" value="EPY16184.1"/>
    <property type="molecule type" value="Genomic_DNA"/>
</dbReference>
<dbReference type="Proteomes" id="UP000015354">
    <property type="component" value="Unassembled WGS sequence"/>
</dbReference>
<organism evidence="2 3">
    <name type="scientific">Strigomonas culicis</name>
    <dbReference type="NCBI Taxonomy" id="28005"/>
    <lineage>
        <taxon>Eukaryota</taxon>
        <taxon>Discoba</taxon>
        <taxon>Euglenozoa</taxon>
        <taxon>Kinetoplastea</taxon>
        <taxon>Metakinetoplastina</taxon>
        <taxon>Trypanosomatida</taxon>
        <taxon>Trypanosomatidae</taxon>
        <taxon>Strigomonadinae</taxon>
        <taxon>Strigomonas</taxon>
    </lineage>
</organism>
<dbReference type="AlphaFoldDB" id="S9TH06"/>
<evidence type="ECO:0000313" key="3">
    <source>
        <dbReference type="Proteomes" id="UP000015354"/>
    </source>
</evidence>
<evidence type="ECO:0000313" key="2">
    <source>
        <dbReference type="EMBL" id="EPY16184.1"/>
    </source>
</evidence>
<feature type="region of interest" description="Disordered" evidence="1">
    <location>
        <begin position="155"/>
        <end position="184"/>
    </location>
</feature>
<reference evidence="2 3" key="1">
    <citation type="journal article" date="2013" name="PLoS ONE">
        <title>Predicting the Proteins of Angomonas deanei, Strigomonas culicis and Their Respective Endosymbionts Reveals New Aspects of the Trypanosomatidae Family.</title>
        <authorList>
            <person name="Motta M.C."/>
            <person name="Martins A.C."/>
            <person name="de Souza S.S."/>
            <person name="Catta-Preta C.M."/>
            <person name="Silva R."/>
            <person name="Klein C.C."/>
            <person name="de Almeida L.G."/>
            <person name="de Lima Cunha O."/>
            <person name="Ciapina L.P."/>
            <person name="Brocchi M."/>
            <person name="Colabardini A.C."/>
            <person name="de Araujo Lima B."/>
            <person name="Machado C.R."/>
            <person name="de Almeida Soares C.M."/>
            <person name="Probst C.M."/>
            <person name="de Menezes C.B."/>
            <person name="Thompson C.E."/>
            <person name="Bartholomeu D.C."/>
            <person name="Gradia D.F."/>
            <person name="Pavoni D.P."/>
            <person name="Grisard E.C."/>
            <person name="Fantinatti-Garboggini F."/>
            <person name="Marchini F.K."/>
            <person name="Rodrigues-Luiz G.F."/>
            <person name="Wagner G."/>
            <person name="Goldman G.H."/>
            <person name="Fietto J.L."/>
            <person name="Elias M.C."/>
            <person name="Goldman M.H."/>
            <person name="Sagot M.F."/>
            <person name="Pereira M."/>
            <person name="Stoco P.H."/>
            <person name="de Mendonca-Neto R.P."/>
            <person name="Teixeira S.M."/>
            <person name="Maciel T.E."/>
            <person name="de Oliveira Mendes T.A."/>
            <person name="Urmenyi T.P."/>
            <person name="de Souza W."/>
            <person name="Schenkman S."/>
            <person name="de Vasconcelos A.T."/>
        </authorList>
    </citation>
    <scope>NUCLEOTIDE SEQUENCE [LARGE SCALE GENOMIC DNA]</scope>
</reference>